<organism evidence="1 2">
    <name type="scientific">Candidatus Azambacteria bacterium RIFCSPLOWO2_01_FULL_37_9</name>
    <dbReference type="NCBI Taxonomy" id="1797297"/>
    <lineage>
        <taxon>Bacteria</taxon>
        <taxon>Candidatus Azamiibacteriota</taxon>
    </lineage>
</organism>
<name>A0A1F5C9K7_9BACT</name>
<protein>
    <submittedName>
        <fullName evidence="1">Uncharacterized protein</fullName>
    </submittedName>
</protein>
<dbReference type="AlphaFoldDB" id="A0A1F5C9K7"/>
<proteinExistence type="predicted"/>
<reference evidence="1 2" key="1">
    <citation type="journal article" date="2016" name="Nat. Commun.">
        <title>Thousands of microbial genomes shed light on interconnected biogeochemical processes in an aquifer system.</title>
        <authorList>
            <person name="Anantharaman K."/>
            <person name="Brown C.T."/>
            <person name="Hug L.A."/>
            <person name="Sharon I."/>
            <person name="Castelle C.J."/>
            <person name="Probst A.J."/>
            <person name="Thomas B.C."/>
            <person name="Singh A."/>
            <person name="Wilkins M.J."/>
            <person name="Karaoz U."/>
            <person name="Brodie E.L."/>
            <person name="Williams K.H."/>
            <person name="Hubbard S.S."/>
            <person name="Banfield J.F."/>
        </authorList>
    </citation>
    <scope>NUCLEOTIDE SEQUENCE [LARGE SCALE GENOMIC DNA]</scope>
</reference>
<dbReference type="Proteomes" id="UP000177947">
    <property type="component" value="Unassembled WGS sequence"/>
</dbReference>
<comment type="caution">
    <text evidence="1">The sequence shown here is derived from an EMBL/GenBank/DDBJ whole genome shotgun (WGS) entry which is preliminary data.</text>
</comment>
<accession>A0A1F5C9K7</accession>
<sequence>MKEEKTMKLIVCDLCHDVVQLKYDLRSCACENIKGKYIDKINIEIHVKNKMKCRILGLGNDVRYGDQHSGSCWIIKFTDQTVKKLVKIKIGGKGDENK</sequence>
<evidence type="ECO:0000313" key="2">
    <source>
        <dbReference type="Proteomes" id="UP000177947"/>
    </source>
</evidence>
<gene>
    <name evidence="1" type="ORF">A2907_01370</name>
</gene>
<dbReference type="EMBL" id="MEYQ01000001">
    <property type="protein sequence ID" value="OGD39552.1"/>
    <property type="molecule type" value="Genomic_DNA"/>
</dbReference>
<evidence type="ECO:0000313" key="1">
    <source>
        <dbReference type="EMBL" id="OGD39552.1"/>
    </source>
</evidence>